<keyword evidence="1" id="KW-0479">Metal-binding</keyword>
<evidence type="ECO:0000313" key="6">
    <source>
        <dbReference type="RefSeq" id="XP_019055278.1"/>
    </source>
</evidence>
<dbReference type="PANTHER" id="PTHR31150:SF23">
    <property type="entry name" value="MANDELONITRILE LYASE-RELATED"/>
    <property type="match status" value="1"/>
</dbReference>
<evidence type="ECO:0000256" key="2">
    <source>
        <dbReference type="SAM" id="MobiDB-lite"/>
    </source>
</evidence>
<evidence type="ECO:0000313" key="4">
    <source>
        <dbReference type="Proteomes" id="UP000189703"/>
    </source>
</evidence>
<feature type="compositionally biased region" description="Polar residues" evidence="2">
    <location>
        <begin position="588"/>
        <end position="618"/>
    </location>
</feature>
<dbReference type="Gene3D" id="3.30.40.10">
    <property type="entry name" value="Zinc/RING finger domain, C3HC4 (zinc finger)"/>
    <property type="match status" value="1"/>
</dbReference>
<feature type="region of interest" description="Disordered" evidence="2">
    <location>
        <begin position="577"/>
        <end position="620"/>
    </location>
</feature>
<keyword evidence="1" id="KW-0862">Zinc</keyword>
<dbReference type="Proteomes" id="UP000189703">
    <property type="component" value="Unplaced"/>
</dbReference>
<protein>
    <submittedName>
        <fullName evidence="5 6">Uncharacterized protein LOC104609193 isoform X1</fullName>
    </submittedName>
</protein>
<dbReference type="GeneID" id="104609193"/>
<dbReference type="RefSeq" id="XP_019055278.1">
    <property type="nucleotide sequence ID" value="XM_019199733.1"/>
</dbReference>
<evidence type="ECO:0000313" key="5">
    <source>
        <dbReference type="RefSeq" id="XP_010273747.1"/>
    </source>
</evidence>
<dbReference type="RefSeq" id="XP_010273747.1">
    <property type="nucleotide sequence ID" value="XM_010275445.2"/>
</dbReference>
<feature type="domain" description="RING-type" evidence="3">
    <location>
        <begin position="642"/>
        <end position="697"/>
    </location>
</feature>
<reference evidence="5 6" key="1">
    <citation type="submission" date="2025-04" db="UniProtKB">
        <authorList>
            <consortium name="RefSeq"/>
        </authorList>
    </citation>
    <scope>IDENTIFICATION</scope>
</reference>
<dbReference type="OrthoDB" id="1887047at2759"/>
<dbReference type="PROSITE" id="PS50089">
    <property type="entry name" value="ZF_RING_2"/>
    <property type="match status" value="1"/>
</dbReference>
<organism evidence="4 5">
    <name type="scientific">Nelumbo nucifera</name>
    <name type="common">Sacred lotus</name>
    <dbReference type="NCBI Taxonomy" id="4432"/>
    <lineage>
        <taxon>Eukaryota</taxon>
        <taxon>Viridiplantae</taxon>
        <taxon>Streptophyta</taxon>
        <taxon>Embryophyta</taxon>
        <taxon>Tracheophyta</taxon>
        <taxon>Spermatophyta</taxon>
        <taxon>Magnoliopsida</taxon>
        <taxon>Proteales</taxon>
        <taxon>Nelumbonaceae</taxon>
        <taxon>Nelumbo</taxon>
    </lineage>
</organism>
<dbReference type="OMA" id="WATANDN"/>
<keyword evidence="1" id="KW-0863">Zinc-finger</keyword>
<proteinExistence type="predicted"/>
<sequence length="707" mass="77220">MDINDPNREGNPPPASSLVHHVEDSRFHTLENESAENLGPSQIHFRMTPGNSSAGISHVPILHRNLQDNPDTVRDMTGAFLSHDQTIAVNSDSAVSGTTQFNSFESSLIDRSPLHTRGNITGELQSSSQVSPADGTQLGFCAPLFNEFHWQQIHGNFVHHGVSTSDHRDSMIGNNIMTNVVRPDIPHSSEKLDGSFLKLGLGVDTMDAFQSSSNVQGRGISNHDGVDTGTHTNIPYVPQASENLSNLSHNMGGWTWSNNDSNVINSSNSSSPFNMSQTPQGNMQYFLAMPNDSILRVGHNSDARYANIDPYSGFHGYSGIATRSCSSIQVDLPNNEQACPSRVVPRPPSVIPRPYESPVQCLHSYPNNFNKAPAESYMVSSAAIESRPASSTPAGFMDNRQGWPFRVMPRPTTSIQRPSGSYPFQLHQGYHNISFPLESSTVTPAVGTVKHKAMHDQPGQSLKFIDSGIVQYDKGLHGPADKRRRVQPPKDDQTQGRQQIVQSANNLLAPALNSVRSTSLAERRAVTQAISRNPPLPQAPAEAQENRPAQSTNNLLGEAVSFKPIPVPDISKLLRTTNIPRGRRGRKGNSQPTATTPPITSKRFTPQSSTAPSLSVRQTDPVHHIKWKGFVEESPQRKKEKCGLCKMNIEPVPIGSWSQTSSHQKPAVLPCRHTFHADCLELITTKEQSKDPPCISCALGDVPSPPK</sequence>
<feature type="region of interest" description="Disordered" evidence="2">
    <location>
        <begin position="473"/>
        <end position="497"/>
    </location>
</feature>
<dbReference type="PANTHER" id="PTHR31150">
    <property type="entry name" value="EXPRESSED PROTEIN"/>
    <property type="match status" value="1"/>
</dbReference>
<dbReference type="InterPro" id="IPR001841">
    <property type="entry name" value="Znf_RING"/>
</dbReference>
<dbReference type="InterPro" id="IPR013083">
    <property type="entry name" value="Znf_RING/FYVE/PHD"/>
</dbReference>
<evidence type="ECO:0000259" key="3">
    <source>
        <dbReference type="PROSITE" id="PS50089"/>
    </source>
</evidence>
<gene>
    <name evidence="5 6" type="primary">LOC104609193</name>
</gene>
<feature type="region of interest" description="Disordered" evidence="2">
    <location>
        <begin position="517"/>
        <end position="550"/>
    </location>
</feature>
<dbReference type="AlphaFoldDB" id="A0A1U8BC03"/>
<dbReference type="SUPFAM" id="SSF57850">
    <property type="entry name" value="RING/U-box"/>
    <property type="match status" value="1"/>
</dbReference>
<dbReference type="GO" id="GO:0008270">
    <property type="term" value="F:zinc ion binding"/>
    <property type="evidence" value="ECO:0007669"/>
    <property type="project" value="UniProtKB-KW"/>
</dbReference>
<name>A0A1U8BC03_NELNU</name>
<accession>A0A1U8BC03</accession>
<keyword evidence="4" id="KW-1185">Reference proteome</keyword>
<evidence type="ECO:0000256" key="1">
    <source>
        <dbReference type="PROSITE-ProRule" id="PRU00175"/>
    </source>
</evidence>
<dbReference type="SMART" id="SM00184">
    <property type="entry name" value="RING"/>
    <property type="match status" value="1"/>
</dbReference>
<dbReference type="KEGG" id="nnu:104609193"/>